<evidence type="ECO:0000313" key="2">
    <source>
        <dbReference type="EMBL" id="GGZ73108.1"/>
    </source>
</evidence>
<dbReference type="Proteomes" id="UP000623010">
    <property type="component" value="Unassembled WGS sequence"/>
</dbReference>
<comment type="caution">
    <text evidence="2">The sequence shown here is derived from an EMBL/GenBank/DDBJ whole genome shotgun (WGS) entry which is preliminary data.</text>
</comment>
<reference evidence="2" key="2">
    <citation type="submission" date="2020-09" db="EMBL/GenBank/DDBJ databases">
        <authorList>
            <person name="Sun Q."/>
            <person name="Ohkuma M."/>
        </authorList>
    </citation>
    <scope>NUCLEOTIDE SEQUENCE</scope>
    <source>
        <strain evidence="2">JCM 5016</strain>
    </source>
</reference>
<keyword evidence="3" id="KW-1185">Reference proteome</keyword>
<feature type="compositionally biased region" description="Basic and acidic residues" evidence="1">
    <location>
        <begin position="10"/>
        <end position="19"/>
    </location>
</feature>
<organism evidence="2 3">
    <name type="scientific">Streptomyces echinoruber</name>
    <dbReference type="NCBI Taxonomy" id="68898"/>
    <lineage>
        <taxon>Bacteria</taxon>
        <taxon>Bacillati</taxon>
        <taxon>Actinomycetota</taxon>
        <taxon>Actinomycetes</taxon>
        <taxon>Kitasatosporales</taxon>
        <taxon>Streptomycetaceae</taxon>
        <taxon>Streptomyces</taxon>
    </lineage>
</organism>
<dbReference type="AlphaFoldDB" id="A0A918QVY5"/>
<evidence type="ECO:0000256" key="1">
    <source>
        <dbReference type="SAM" id="MobiDB-lite"/>
    </source>
</evidence>
<sequence>MSGVQTPERFGGEPEHDETPALEAPPGTAPVEDLAADRLHRAQAEALGWSTGRVEREELPPLEADDQTPEQLSLLNL</sequence>
<gene>
    <name evidence="2" type="ORF">GCM10010389_08210</name>
</gene>
<dbReference type="RefSeq" id="WP_190055888.1">
    <property type="nucleotide sequence ID" value="NZ_BMWH01000002.1"/>
</dbReference>
<dbReference type="EMBL" id="BMWH01000002">
    <property type="protein sequence ID" value="GGZ73108.1"/>
    <property type="molecule type" value="Genomic_DNA"/>
</dbReference>
<reference evidence="2" key="1">
    <citation type="journal article" date="2014" name="Int. J. Syst. Evol. Microbiol.">
        <title>Complete genome sequence of Corynebacterium casei LMG S-19264T (=DSM 44701T), isolated from a smear-ripened cheese.</title>
        <authorList>
            <consortium name="US DOE Joint Genome Institute (JGI-PGF)"/>
            <person name="Walter F."/>
            <person name="Albersmeier A."/>
            <person name="Kalinowski J."/>
            <person name="Ruckert C."/>
        </authorList>
    </citation>
    <scope>NUCLEOTIDE SEQUENCE</scope>
    <source>
        <strain evidence="2">JCM 5016</strain>
    </source>
</reference>
<evidence type="ECO:0000313" key="3">
    <source>
        <dbReference type="Proteomes" id="UP000623010"/>
    </source>
</evidence>
<accession>A0A918QVY5</accession>
<protein>
    <submittedName>
        <fullName evidence="2">Uncharacterized protein</fullName>
    </submittedName>
</protein>
<proteinExistence type="predicted"/>
<feature type="region of interest" description="Disordered" evidence="1">
    <location>
        <begin position="1"/>
        <end position="77"/>
    </location>
</feature>
<name>A0A918QVY5_9ACTN</name>